<feature type="compositionally biased region" description="Polar residues" evidence="1">
    <location>
        <begin position="37"/>
        <end position="46"/>
    </location>
</feature>
<protein>
    <submittedName>
        <fullName evidence="2">Uncharacterized protein</fullName>
    </submittedName>
</protein>
<dbReference type="RefSeq" id="WP_015851299.1">
    <property type="nucleotide sequence ID" value="NC_012881.1"/>
</dbReference>
<accession>C6BRP1</accession>
<feature type="compositionally biased region" description="Polar residues" evidence="1">
    <location>
        <begin position="10"/>
        <end position="20"/>
    </location>
</feature>
<sequence>MTNFKKNDQVENNGNAQVNSGAVEPQSGAQDGGGQPTSGSGTNSQPGKGEGQDNPEPTVKSPTEKLTEFLKDKHLGTEIHVSDIVGACGCKDDECVDVIRDLNMQLRKKFQFLGEDGKLLIKRRSFSEKEEPKAIEMLKSLFEEAKSSESNSVKLKDICELLQCDPGAGEAIFYKSCYALKVFVELDKVTGYEDKTKSDNAKFHDRGWSLGKKASDDSMDRAGVPLEHRPEVGANYYHEVDPKEEVIKIYYRRKIA</sequence>
<dbReference type="EMBL" id="CP001649">
    <property type="protein sequence ID" value="ACS79481.1"/>
    <property type="molecule type" value="Genomic_DNA"/>
</dbReference>
<dbReference type="HOGENOM" id="CLU_1084722_0_0_7"/>
<organism evidence="2 3">
    <name type="scientific">Maridesulfovibrio salexigens (strain ATCC 14822 / DSM 2638 / NCIMB 8403 / VKM B-1763)</name>
    <name type="common">Desulfovibrio salexigens</name>
    <dbReference type="NCBI Taxonomy" id="526222"/>
    <lineage>
        <taxon>Bacteria</taxon>
        <taxon>Pseudomonadati</taxon>
        <taxon>Thermodesulfobacteriota</taxon>
        <taxon>Desulfovibrionia</taxon>
        <taxon>Desulfovibrionales</taxon>
        <taxon>Desulfovibrionaceae</taxon>
        <taxon>Maridesulfovibrio</taxon>
    </lineage>
</organism>
<dbReference type="KEGG" id="dsa:Desal_1419"/>
<keyword evidence="3" id="KW-1185">Reference proteome</keyword>
<name>C6BRP1_MARSD</name>
<dbReference type="Proteomes" id="UP000002601">
    <property type="component" value="Chromosome"/>
</dbReference>
<feature type="region of interest" description="Disordered" evidence="1">
    <location>
        <begin position="1"/>
        <end position="61"/>
    </location>
</feature>
<evidence type="ECO:0000313" key="3">
    <source>
        <dbReference type="Proteomes" id="UP000002601"/>
    </source>
</evidence>
<proteinExistence type="predicted"/>
<gene>
    <name evidence="2" type="ordered locus">Desal_1419</name>
</gene>
<evidence type="ECO:0000313" key="2">
    <source>
        <dbReference type="EMBL" id="ACS79481.1"/>
    </source>
</evidence>
<dbReference type="AlphaFoldDB" id="C6BRP1"/>
<evidence type="ECO:0000256" key="1">
    <source>
        <dbReference type="SAM" id="MobiDB-lite"/>
    </source>
</evidence>
<dbReference type="STRING" id="526222.Desal_1419"/>
<reference evidence="2 3" key="1">
    <citation type="submission" date="2009-06" db="EMBL/GenBank/DDBJ databases">
        <title>Complete sequence of Desulfovibrio salexigens DSM 2638.</title>
        <authorList>
            <consortium name="US DOE Joint Genome Institute"/>
            <person name="Lucas S."/>
            <person name="Copeland A."/>
            <person name="Lapidus A."/>
            <person name="Glavina del Rio T."/>
            <person name="Tice H."/>
            <person name="Bruce D."/>
            <person name="Goodwin L."/>
            <person name="Pitluck S."/>
            <person name="Munk A.C."/>
            <person name="Brettin T."/>
            <person name="Detter J.C."/>
            <person name="Han C."/>
            <person name="Tapia R."/>
            <person name="Larimer F."/>
            <person name="Land M."/>
            <person name="Hauser L."/>
            <person name="Kyrpides N."/>
            <person name="Anderson I."/>
            <person name="Wall J.D."/>
            <person name="Arkin A.P."/>
            <person name="Dehal P."/>
            <person name="Chivian D."/>
            <person name="Giles B."/>
            <person name="Hazen T.C."/>
        </authorList>
    </citation>
    <scope>NUCLEOTIDE SEQUENCE [LARGE SCALE GENOMIC DNA]</scope>
    <source>
        <strain evidence="3">ATCC 14822 / DSM 2638 / NCIMB 8403 / VKM B-1763</strain>
    </source>
</reference>